<comment type="caution">
    <text evidence="1">The sequence shown here is derived from an EMBL/GenBank/DDBJ whole genome shotgun (WGS) entry which is preliminary data.</text>
</comment>
<accession>A0ACB1AHQ9</accession>
<gene>
    <name evidence="1" type="ORF">MENTE1834_LOCUS38893</name>
</gene>
<protein>
    <submittedName>
        <fullName evidence="1">Uncharacterized protein</fullName>
    </submittedName>
</protein>
<evidence type="ECO:0000313" key="2">
    <source>
        <dbReference type="Proteomes" id="UP001497535"/>
    </source>
</evidence>
<reference evidence="1" key="1">
    <citation type="submission" date="2023-11" db="EMBL/GenBank/DDBJ databases">
        <authorList>
            <person name="Poullet M."/>
        </authorList>
    </citation>
    <scope>NUCLEOTIDE SEQUENCE</scope>
    <source>
        <strain evidence="1">E1834</strain>
    </source>
</reference>
<evidence type="ECO:0000313" key="1">
    <source>
        <dbReference type="EMBL" id="CAK5091071.1"/>
    </source>
</evidence>
<organism evidence="1 2">
    <name type="scientific">Meloidogyne enterolobii</name>
    <name type="common">Root-knot nematode worm</name>
    <name type="synonym">Meloidogyne mayaguensis</name>
    <dbReference type="NCBI Taxonomy" id="390850"/>
    <lineage>
        <taxon>Eukaryota</taxon>
        <taxon>Metazoa</taxon>
        <taxon>Ecdysozoa</taxon>
        <taxon>Nematoda</taxon>
        <taxon>Chromadorea</taxon>
        <taxon>Rhabditida</taxon>
        <taxon>Tylenchina</taxon>
        <taxon>Tylenchomorpha</taxon>
        <taxon>Tylenchoidea</taxon>
        <taxon>Meloidogynidae</taxon>
        <taxon>Meloidogyninae</taxon>
        <taxon>Meloidogyne</taxon>
    </lineage>
</organism>
<keyword evidence="2" id="KW-1185">Reference proteome</keyword>
<name>A0ACB1AHQ9_MELEN</name>
<dbReference type="Proteomes" id="UP001497535">
    <property type="component" value="Unassembled WGS sequence"/>
</dbReference>
<dbReference type="EMBL" id="CAVMJV010000086">
    <property type="protein sequence ID" value="CAK5091071.1"/>
    <property type="molecule type" value="Genomic_DNA"/>
</dbReference>
<proteinExistence type="predicted"/>
<sequence length="173" mass="19457">MDTFIGLIDAASCLKRHIQNEIKTKEDHNKDLTDAKGTQSSVVSSDASRCERAQSSESGGWARKKLRFDQNGASSKQSSNASPKHQQQSIDVQQQNASQGPLTIIQCTDGGSDSGLYLLSEVLIRSMENNITLEVAQLLRDLRYQRMSLVKNPQQYKFIYDLVAFYERKNRLV</sequence>